<protein>
    <submittedName>
        <fullName evidence="1">Uncharacterized protein</fullName>
    </submittedName>
</protein>
<reference evidence="1 2" key="1">
    <citation type="submission" date="2019-03" db="EMBL/GenBank/DDBJ databases">
        <title>Genomic Encyclopedia of Type Strains, Phase IV (KMG-V): Genome sequencing to study the core and pangenomes of soil and plant-associated prokaryotes.</title>
        <authorList>
            <person name="Whitman W."/>
        </authorList>
    </citation>
    <scope>NUCLEOTIDE SEQUENCE [LARGE SCALE GENOMIC DNA]</scope>
    <source>
        <strain evidence="1 2">23C40</strain>
    </source>
</reference>
<organism evidence="1 2">
    <name type="scientific">Sinorhizobium americanum</name>
    <dbReference type="NCBI Taxonomy" id="194963"/>
    <lineage>
        <taxon>Bacteria</taxon>
        <taxon>Pseudomonadati</taxon>
        <taxon>Pseudomonadota</taxon>
        <taxon>Alphaproteobacteria</taxon>
        <taxon>Hyphomicrobiales</taxon>
        <taxon>Rhizobiaceae</taxon>
        <taxon>Sinorhizobium/Ensifer group</taxon>
        <taxon>Sinorhizobium</taxon>
    </lineage>
</organism>
<dbReference type="Proteomes" id="UP000295043">
    <property type="component" value="Unassembled WGS sequence"/>
</dbReference>
<proteinExistence type="predicted"/>
<sequence>MTAPLIVKIFVHPAALESGVAYRPLPQTTPIGLFLVDPLF</sequence>
<comment type="caution">
    <text evidence="1">The sequence shown here is derived from an EMBL/GenBank/DDBJ whole genome shotgun (WGS) entry which is preliminary data.</text>
</comment>
<evidence type="ECO:0000313" key="2">
    <source>
        <dbReference type="Proteomes" id="UP000295043"/>
    </source>
</evidence>
<dbReference type="EMBL" id="SLVU01000002">
    <property type="protein sequence ID" value="TCN34125.1"/>
    <property type="molecule type" value="Genomic_DNA"/>
</dbReference>
<name>A0A4R2C385_9HYPH</name>
<dbReference type="AlphaFoldDB" id="A0A4R2C385"/>
<accession>A0A4R2C385</accession>
<evidence type="ECO:0000313" key="1">
    <source>
        <dbReference type="EMBL" id="TCN34125.1"/>
    </source>
</evidence>
<gene>
    <name evidence="1" type="ORF">EV184_102437</name>
</gene>